<dbReference type="Proteomes" id="UP001595476">
    <property type="component" value="Unassembled WGS sequence"/>
</dbReference>
<gene>
    <name evidence="1" type="ORF">ACFOEK_14840</name>
</gene>
<protein>
    <submittedName>
        <fullName evidence="1">tRNA (Adenine(22)-N(1))-methyltransferase</fullName>
    </submittedName>
</protein>
<dbReference type="EMBL" id="JBHRSZ010000006">
    <property type="protein sequence ID" value="MFC3152310.1"/>
    <property type="molecule type" value="Genomic_DNA"/>
</dbReference>
<dbReference type="Gene3D" id="3.40.50.150">
    <property type="entry name" value="Vaccinia Virus protein VP39"/>
    <property type="match status" value="1"/>
</dbReference>
<dbReference type="InterPro" id="IPR029063">
    <property type="entry name" value="SAM-dependent_MTases_sf"/>
</dbReference>
<evidence type="ECO:0000313" key="1">
    <source>
        <dbReference type="EMBL" id="MFC3152310.1"/>
    </source>
</evidence>
<comment type="caution">
    <text evidence="1">The sequence shown here is derived from an EMBL/GenBank/DDBJ whole genome shotgun (WGS) entry which is preliminary data.</text>
</comment>
<evidence type="ECO:0000313" key="2">
    <source>
        <dbReference type="Proteomes" id="UP001595476"/>
    </source>
</evidence>
<dbReference type="PIRSF" id="PIRSF028234">
    <property type="entry name" value="UCP028234"/>
    <property type="match status" value="1"/>
</dbReference>
<sequence length="242" mass="27918">MKLSPRLQTIIDLVEQDYQHIWDTCCDHGLLGQALLADTSKESQSSKETDNRPVIHFVDVVPELMTQLETRLSDEANEFKKYWQIHCQSAAQLNLLEFPKECRHLIIIAGVGGDLMIEIIQGLLNSIRETKHSECLGNITFLLCPVYHHYRVRTFLAEQGLGLETETLVEDKGRIYEIFRVSFSATHPLSSTGDQMWDFSEPTHRRYLEQTIKHYRQVVRRHPEAQQIIEAYLSIAPSSINL</sequence>
<name>A0ABV7HEK9_9GAMM</name>
<dbReference type="RefSeq" id="WP_386722237.1">
    <property type="nucleotide sequence ID" value="NZ_JBHRSZ010000006.1"/>
</dbReference>
<organism evidence="1 2">
    <name type="scientific">Litoribrevibacter euphylliae</name>
    <dbReference type="NCBI Taxonomy" id="1834034"/>
    <lineage>
        <taxon>Bacteria</taxon>
        <taxon>Pseudomonadati</taxon>
        <taxon>Pseudomonadota</taxon>
        <taxon>Gammaproteobacteria</taxon>
        <taxon>Oceanospirillales</taxon>
        <taxon>Oceanospirillaceae</taxon>
        <taxon>Litoribrevibacter</taxon>
    </lineage>
</organism>
<dbReference type="PANTHER" id="PTHR38451:SF1">
    <property type="entry name" value="TRNA (ADENINE(22)-N(1))-METHYLTRANSFERASE"/>
    <property type="match status" value="1"/>
</dbReference>
<dbReference type="PANTHER" id="PTHR38451">
    <property type="entry name" value="TRNA (ADENINE(22)-N(1))-METHYLTRANSFERASE"/>
    <property type="match status" value="1"/>
</dbReference>
<accession>A0ABV7HEK9</accession>
<keyword evidence="2" id="KW-1185">Reference proteome</keyword>
<dbReference type="InterPro" id="IPR016876">
    <property type="entry name" value="UCP028234"/>
</dbReference>
<reference evidence="2" key="1">
    <citation type="journal article" date="2019" name="Int. J. Syst. Evol. Microbiol.">
        <title>The Global Catalogue of Microorganisms (GCM) 10K type strain sequencing project: providing services to taxonomists for standard genome sequencing and annotation.</title>
        <authorList>
            <consortium name="The Broad Institute Genomics Platform"/>
            <consortium name="The Broad Institute Genome Sequencing Center for Infectious Disease"/>
            <person name="Wu L."/>
            <person name="Ma J."/>
        </authorList>
    </citation>
    <scope>NUCLEOTIDE SEQUENCE [LARGE SCALE GENOMIC DNA]</scope>
    <source>
        <strain evidence="2">KCTC 52438</strain>
    </source>
</reference>
<proteinExistence type="predicted"/>
<dbReference type="Pfam" id="PF12847">
    <property type="entry name" value="Methyltransf_18"/>
    <property type="match status" value="1"/>
</dbReference>